<comment type="subcellular location">
    <subcellularLocation>
        <location evidence="1">Membrane</location>
        <topology evidence="1">Multi-pass membrane protein</topology>
    </subcellularLocation>
</comment>
<comment type="caution">
    <text evidence="7">The sequence shown here is derived from an EMBL/GenBank/DDBJ whole genome shotgun (WGS) entry which is preliminary data.</text>
</comment>
<dbReference type="EMBL" id="MCGO01000013">
    <property type="protein sequence ID" value="ORY47693.1"/>
    <property type="molecule type" value="Genomic_DNA"/>
</dbReference>
<dbReference type="AlphaFoldDB" id="A0A1Y2CL00"/>
<dbReference type="GO" id="GO:0008271">
    <property type="term" value="F:secondary active sulfate transmembrane transporter activity"/>
    <property type="evidence" value="ECO:0007669"/>
    <property type="project" value="InterPro"/>
</dbReference>
<evidence type="ECO:0000313" key="8">
    <source>
        <dbReference type="Proteomes" id="UP000193642"/>
    </source>
</evidence>
<dbReference type="Pfam" id="PF00916">
    <property type="entry name" value="Sulfate_transp"/>
    <property type="match status" value="1"/>
</dbReference>
<dbReference type="InterPro" id="IPR018045">
    <property type="entry name" value="S04_transporter_CS"/>
</dbReference>
<feature type="transmembrane region" description="Helical" evidence="5">
    <location>
        <begin position="221"/>
        <end position="240"/>
    </location>
</feature>
<feature type="transmembrane region" description="Helical" evidence="5">
    <location>
        <begin position="406"/>
        <end position="424"/>
    </location>
</feature>
<protein>
    <submittedName>
        <fullName evidence="7">Sulfate permease</fullName>
    </submittedName>
</protein>
<dbReference type="PROSITE" id="PS50801">
    <property type="entry name" value="STAS"/>
    <property type="match status" value="1"/>
</dbReference>
<name>A0A1Y2CL00_9FUNG</name>
<evidence type="ECO:0000256" key="1">
    <source>
        <dbReference type="ARBA" id="ARBA00004141"/>
    </source>
</evidence>
<evidence type="ECO:0000313" key="7">
    <source>
        <dbReference type="EMBL" id="ORY47693.1"/>
    </source>
</evidence>
<keyword evidence="2 5" id="KW-0812">Transmembrane</keyword>
<keyword evidence="8" id="KW-1185">Reference proteome</keyword>
<dbReference type="CDD" id="cd07042">
    <property type="entry name" value="STAS_SulP_like_sulfate_transporter"/>
    <property type="match status" value="1"/>
</dbReference>
<dbReference type="NCBIfam" id="TIGR00815">
    <property type="entry name" value="sulP"/>
    <property type="match status" value="1"/>
</dbReference>
<organism evidence="7 8">
    <name type="scientific">Rhizoclosmatium globosum</name>
    <dbReference type="NCBI Taxonomy" id="329046"/>
    <lineage>
        <taxon>Eukaryota</taxon>
        <taxon>Fungi</taxon>
        <taxon>Fungi incertae sedis</taxon>
        <taxon>Chytridiomycota</taxon>
        <taxon>Chytridiomycota incertae sedis</taxon>
        <taxon>Chytridiomycetes</taxon>
        <taxon>Chytridiales</taxon>
        <taxon>Chytriomycetaceae</taxon>
        <taxon>Rhizoclosmatium</taxon>
    </lineage>
</organism>
<dbReference type="PANTHER" id="PTHR11814">
    <property type="entry name" value="SULFATE TRANSPORTER"/>
    <property type="match status" value="1"/>
</dbReference>
<evidence type="ECO:0000256" key="2">
    <source>
        <dbReference type="ARBA" id="ARBA00022692"/>
    </source>
</evidence>
<feature type="transmembrane region" description="Helical" evidence="5">
    <location>
        <begin position="342"/>
        <end position="361"/>
    </location>
</feature>
<feature type="transmembrane region" description="Helical" evidence="5">
    <location>
        <begin position="382"/>
        <end position="400"/>
    </location>
</feature>
<dbReference type="InterPro" id="IPR036513">
    <property type="entry name" value="STAS_dom_sf"/>
</dbReference>
<dbReference type="OrthoDB" id="288203at2759"/>
<gene>
    <name evidence="7" type="ORF">BCR33DRAFT_848415</name>
</gene>
<dbReference type="Gene3D" id="3.30.750.24">
    <property type="entry name" value="STAS domain"/>
    <property type="match status" value="1"/>
</dbReference>
<feature type="transmembrane region" description="Helical" evidence="5">
    <location>
        <begin position="112"/>
        <end position="131"/>
    </location>
</feature>
<dbReference type="InterPro" id="IPR001902">
    <property type="entry name" value="SLC26A/SulP_fam"/>
</dbReference>
<evidence type="ECO:0000256" key="3">
    <source>
        <dbReference type="ARBA" id="ARBA00022989"/>
    </source>
</evidence>
<sequence length="706" mass="78246">MQIPRAYEQIQHPETQIQSFKRKAQDAFLDLPNSTAEYFKSLFPIFQWIHRYNSKWFLHDLIAGMTVTLVVIPQAIGYSTKLANLPAQFGLYTSFVGCLIYAPFATSKDVTIGPTAVLSLLVGHCVTTYIPNATTSEAVTYALTLGFWSGLIELFIGIFRWGIVTDFVPIPVIAGFTSGAAVQIIIQQAPSLLGIKGVNTTNAPYQVLADIFNSIGGISKYDAIFGLTALVTILIIKHSMAIASRKVPGLRYIGYLCYAITLVVATGISYALRGNPDIPISIVKSVPWGLSGIQQPNLSLPYAASIFPAIPSVFLVSLLEHIAVVKTYGRINGYNPDSNQEIVAIGLTNVCASFVGGFPATGSFSRSAIKSATGVKTPLGTFYTGILVIVCLFTLTNVLYYIPNSVLAAIVITAISDLFVNFKIIKSLWEVEIFDFISFSIGFVVTCATNIENAIYASVAWSLLVLLIRVARPNIKVLVRTNQGHWIDPEATGTYRRPSLRPIDPTGILVFKIDESLTYPNSGYFVKRLKETIIDNFEYTPFHIYRVEREWAAQGMEQRYKYKAERSWNDNTEQRVRERERRGYAALPKLRAIVLDFSSVSHVDFTGLQALLDAKDDAERYAGRAVPFHFANVRKYQLNALVRVHGTESGVNLDATPGAEVAVDYQHGFQGFWKSIVKRPEEIELKRQRESAALGYFHFSVDDAPT</sequence>
<evidence type="ECO:0000259" key="6">
    <source>
        <dbReference type="PROSITE" id="PS50801"/>
    </source>
</evidence>
<accession>A0A1Y2CL00</accession>
<dbReference type="STRING" id="329046.A0A1Y2CL00"/>
<feature type="transmembrane region" description="Helical" evidence="5">
    <location>
        <begin position="56"/>
        <end position="77"/>
    </location>
</feature>
<dbReference type="GO" id="GO:0016020">
    <property type="term" value="C:membrane"/>
    <property type="evidence" value="ECO:0007669"/>
    <property type="project" value="UniProtKB-SubCell"/>
</dbReference>
<feature type="transmembrane region" description="Helical" evidence="5">
    <location>
        <begin position="252"/>
        <end position="272"/>
    </location>
</feature>
<feature type="transmembrane region" description="Helical" evidence="5">
    <location>
        <begin position="300"/>
        <end position="322"/>
    </location>
</feature>
<dbReference type="Proteomes" id="UP000193642">
    <property type="component" value="Unassembled WGS sequence"/>
</dbReference>
<evidence type="ECO:0000256" key="5">
    <source>
        <dbReference type="SAM" id="Phobius"/>
    </source>
</evidence>
<keyword evidence="3 5" id="KW-1133">Transmembrane helix</keyword>
<keyword evidence="4 5" id="KW-0472">Membrane</keyword>
<reference evidence="7 8" key="1">
    <citation type="submission" date="2016-07" db="EMBL/GenBank/DDBJ databases">
        <title>Pervasive Adenine N6-methylation of Active Genes in Fungi.</title>
        <authorList>
            <consortium name="DOE Joint Genome Institute"/>
            <person name="Mondo S.J."/>
            <person name="Dannebaum R.O."/>
            <person name="Kuo R.C."/>
            <person name="Labutti K."/>
            <person name="Haridas S."/>
            <person name="Kuo A."/>
            <person name="Salamov A."/>
            <person name="Ahrendt S.R."/>
            <person name="Lipzen A."/>
            <person name="Sullivan W."/>
            <person name="Andreopoulos W.B."/>
            <person name="Clum A."/>
            <person name="Lindquist E."/>
            <person name="Daum C."/>
            <person name="Ramamoorthy G.K."/>
            <person name="Gryganskyi A."/>
            <person name="Culley D."/>
            <person name="Magnuson J.K."/>
            <person name="James T.Y."/>
            <person name="O'Malley M.A."/>
            <person name="Stajich J.E."/>
            <person name="Spatafora J.W."/>
            <person name="Visel A."/>
            <person name="Grigoriev I.V."/>
        </authorList>
    </citation>
    <scope>NUCLEOTIDE SEQUENCE [LARGE SCALE GENOMIC DNA]</scope>
    <source>
        <strain evidence="7 8">JEL800</strain>
    </source>
</reference>
<dbReference type="Pfam" id="PF01740">
    <property type="entry name" value="STAS"/>
    <property type="match status" value="1"/>
</dbReference>
<proteinExistence type="predicted"/>
<feature type="transmembrane region" description="Helical" evidence="5">
    <location>
        <begin position="89"/>
        <end position="106"/>
    </location>
</feature>
<dbReference type="InterPro" id="IPR011547">
    <property type="entry name" value="SLC26A/SulP_dom"/>
</dbReference>
<feature type="transmembrane region" description="Helical" evidence="5">
    <location>
        <begin position="167"/>
        <end position="186"/>
    </location>
</feature>
<dbReference type="SUPFAM" id="SSF52091">
    <property type="entry name" value="SpoIIaa-like"/>
    <property type="match status" value="1"/>
</dbReference>
<dbReference type="InterPro" id="IPR002645">
    <property type="entry name" value="STAS_dom"/>
</dbReference>
<evidence type="ECO:0000256" key="4">
    <source>
        <dbReference type="ARBA" id="ARBA00023136"/>
    </source>
</evidence>
<feature type="domain" description="STAS" evidence="6">
    <location>
        <begin position="507"/>
        <end position="646"/>
    </location>
</feature>
<dbReference type="PROSITE" id="PS01130">
    <property type="entry name" value="SLC26A"/>
    <property type="match status" value="1"/>
</dbReference>
<feature type="transmembrane region" description="Helical" evidence="5">
    <location>
        <begin position="138"/>
        <end position="161"/>
    </location>
</feature>